<evidence type="ECO:0000256" key="1">
    <source>
        <dbReference type="SAM" id="MobiDB-lite"/>
    </source>
</evidence>
<evidence type="ECO:0008006" key="4">
    <source>
        <dbReference type="Google" id="ProtNLM"/>
    </source>
</evidence>
<organism evidence="2 3">
    <name type="scientific">Caldifermentibacillus hisashii</name>
    <dbReference type="NCBI Taxonomy" id="996558"/>
    <lineage>
        <taxon>Bacteria</taxon>
        <taxon>Bacillati</taxon>
        <taxon>Bacillota</taxon>
        <taxon>Bacilli</taxon>
        <taxon>Bacillales</taxon>
        <taxon>Bacillaceae</taxon>
        <taxon>Caldifermentibacillus</taxon>
    </lineage>
</organism>
<sequence>MRNNNHNKDNQYENCDTDMDRGAYNDMLNSDNAFSDKGLENAALSEEILNREANHEGSDWLQI</sequence>
<comment type="caution">
    <text evidence="2">The sequence shown here is derived from an EMBL/GenBank/DDBJ whole genome shotgun (WGS) entry which is preliminary data.</text>
</comment>
<evidence type="ECO:0000313" key="3">
    <source>
        <dbReference type="Proteomes" id="UP001459714"/>
    </source>
</evidence>
<name>A0ABU9JV57_9BACI</name>
<evidence type="ECO:0000313" key="2">
    <source>
        <dbReference type="EMBL" id="MEL3956710.1"/>
    </source>
</evidence>
<dbReference type="RefSeq" id="WP_342019912.1">
    <property type="nucleotide sequence ID" value="NZ_JBBYAK010000001.1"/>
</dbReference>
<dbReference type="Proteomes" id="UP001459714">
    <property type="component" value="Unassembled WGS sequence"/>
</dbReference>
<dbReference type="EMBL" id="JBBYAK010000001">
    <property type="protein sequence ID" value="MEL3956710.1"/>
    <property type="molecule type" value="Genomic_DNA"/>
</dbReference>
<reference evidence="2 3" key="1">
    <citation type="submission" date="2024-03" db="EMBL/GenBank/DDBJ databases">
        <title>Bacilli Hybrid Assemblies.</title>
        <authorList>
            <person name="Kovac J."/>
        </authorList>
    </citation>
    <scope>NUCLEOTIDE SEQUENCE [LARGE SCALE GENOMIC DNA]</scope>
    <source>
        <strain evidence="2 3">FSL M8-0022</strain>
    </source>
</reference>
<accession>A0ABU9JV57</accession>
<proteinExistence type="predicted"/>
<feature type="region of interest" description="Disordered" evidence="1">
    <location>
        <begin position="1"/>
        <end position="23"/>
    </location>
</feature>
<gene>
    <name evidence="2" type="ORF">NST17_05815</name>
</gene>
<protein>
    <recommendedName>
        <fullName evidence="4">DUF4025 domain-containing protein</fullName>
    </recommendedName>
</protein>
<feature type="compositionally biased region" description="Basic and acidic residues" evidence="1">
    <location>
        <begin position="1"/>
        <end position="11"/>
    </location>
</feature>
<keyword evidence="3" id="KW-1185">Reference proteome</keyword>